<dbReference type="RefSeq" id="WP_087733697.1">
    <property type="nucleotide sequence ID" value="NZ_CYGY02000017.1"/>
</dbReference>
<dbReference type="EMBL" id="CYGY02000017">
    <property type="protein sequence ID" value="SIT38611.1"/>
    <property type="molecule type" value="Genomic_DNA"/>
</dbReference>
<dbReference type="AlphaFoldDB" id="A0A1N7RU15"/>
<reference evidence="1" key="1">
    <citation type="submission" date="2016-12" db="EMBL/GenBank/DDBJ databases">
        <authorList>
            <person name="Moulin L."/>
        </authorList>
    </citation>
    <scope>NUCLEOTIDE SEQUENCE [LARGE SCALE GENOMIC DNA]</scope>
    <source>
        <strain evidence="1">STM 7183</strain>
    </source>
</reference>
<dbReference type="Proteomes" id="UP000195569">
    <property type="component" value="Unassembled WGS sequence"/>
</dbReference>
<evidence type="ECO:0000313" key="1">
    <source>
        <dbReference type="EMBL" id="SIT38611.1"/>
    </source>
</evidence>
<comment type="caution">
    <text evidence="1">The sequence shown here is derived from an EMBL/GenBank/DDBJ whole genome shotgun (WGS) entry which is preliminary data.</text>
</comment>
<name>A0A1N7RU15_9BURK</name>
<evidence type="ECO:0000313" key="2">
    <source>
        <dbReference type="Proteomes" id="UP000195569"/>
    </source>
</evidence>
<organism evidence="1 2">
    <name type="scientific">Paraburkholderia piptadeniae</name>
    <dbReference type="NCBI Taxonomy" id="1701573"/>
    <lineage>
        <taxon>Bacteria</taxon>
        <taxon>Pseudomonadati</taxon>
        <taxon>Pseudomonadota</taxon>
        <taxon>Betaproteobacteria</taxon>
        <taxon>Burkholderiales</taxon>
        <taxon>Burkholderiaceae</taxon>
        <taxon>Paraburkholderia</taxon>
    </lineage>
</organism>
<sequence length="91" mass="9938">MLIDRSAEQKRLAAQQHEHLVEIVMLGHSRESAGVFIFLDPPAPPDTRMLVVTVLDAETDASGTVTLQASWTLRSGQRARATLTRGDVSNV</sequence>
<accession>A0A1N7RU15</accession>
<keyword evidence="2" id="KW-1185">Reference proteome</keyword>
<proteinExistence type="predicted"/>
<protein>
    <submittedName>
        <fullName evidence="1">Uncharacterized protein</fullName>
    </submittedName>
</protein>
<gene>
    <name evidence="1" type="ORF">BN2476_170217</name>
</gene>
<dbReference type="OrthoDB" id="9091832at2"/>